<dbReference type="EMBL" id="JBHSCX010000015">
    <property type="protein sequence ID" value="MFC4363085.1"/>
    <property type="molecule type" value="Genomic_DNA"/>
</dbReference>
<dbReference type="Proteomes" id="UP001595840">
    <property type="component" value="Unassembled WGS sequence"/>
</dbReference>
<feature type="chain" id="PRO_5045613408" evidence="1">
    <location>
        <begin position="26"/>
        <end position="198"/>
    </location>
</feature>
<dbReference type="InterPro" id="IPR021747">
    <property type="entry name" value="DUF3313"/>
</dbReference>
<name>A0ABV8V759_9GAMM</name>
<organism evidence="2 3">
    <name type="scientific">Simiduia curdlanivorans</name>
    <dbReference type="NCBI Taxonomy" id="1492769"/>
    <lineage>
        <taxon>Bacteria</taxon>
        <taxon>Pseudomonadati</taxon>
        <taxon>Pseudomonadota</taxon>
        <taxon>Gammaproteobacteria</taxon>
        <taxon>Cellvibrionales</taxon>
        <taxon>Cellvibrionaceae</taxon>
        <taxon>Simiduia</taxon>
    </lineage>
</organism>
<proteinExistence type="predicted"/>
<dbReference type="RefSeq" id="WP_290265151.1">
    <property type="nucleotide sequence ID" value="NZ_JAUFQG010000006.1"/>
</dbReference>
<accession>A0ABV8V759</accession>
<evidence type="ECO:0000313" key="2">
    <source>
        <dbReference type="EMBL" id="MFC4363085.1"/>
    </source>
</evidence>
<reference evidence="3" key="1">
    <citation type="journal article" date="2019" name="Int. J. Syst. Evol. Microbiol.">
        <title>The Global Catalogue of Microorganisms (GCM) 10K type strain sequencing project: providing services to taxonomists for standard genome sequencing and annotation.</title>
        <authorList>
            <consortium name="The Broad Institute Genomics Platform"/>
            <consortium name="The Broad Institute Genome Sequencing Center for Infectious Disease"/>
            <person name="Wu L."/>
            <person name="Ma J."/>
        </authorList>
    </citation>
    <scope>NUCLEOTIDE SEQUENCE [LARGE SCALE GENOMIC DNA]</scope>
    <source>
        <strain evidence="3">CECT 8570</strain>
    </source>
</reference>
<comment type="caution">
    <text evidence="2">The sequence shown here is derived from an EMBL/GenBank/DDBJ whole genome shotgun (WGS) entry which is preliminary data.</text>
</comment>
<sequence length="198" mass="21679">MLHFHRTMKILGAISLILAAQLSFAQKPMDIQYVRPGVDFSAYTQVVLHPLDLSKAKVVPPAWAEDKSPKVWNLEGRDIAAVQALYHDAIKAEVEKDARFKVVPFTGPGILEVEVKITSLTPFAAKDEKVMTRGSGEIAVQVEMIDGATGDLLAIIAGDQQVGEKFQQASIDTDRANIAALFKVWGERLLAQLQASQK</sequence>
<keyword evidence="3" id="KW-1185">Reference proteome</keyword>
<feature type="signal peptide" evidence="1">
    <location>
        <begin position="1"/>
        <end position="25"/>
    </location>
</feature>
<evidence type="ECO:0000256" key="1">
    <source>
        <dbReference type="SAM" id="SignalP"/>
    </source>
</evidence>
<gene>
    <name evidence="2" type="ORF">ACFOX3_12280</name>
</gene>
<dbReference type="Pfam" id="PF11769">
    <property type="entry name" value="DUF3313"/>
    <property type="match status" value="1"/>
</dbReference>
<evidence type="ECO:0000313" key="3">
    <source>
        <dbReference type="Proteomes" id="UP001595840"/>
    </source>
</evidence>
<keyword evidence="1" id="KW-0732">Signal</keyword>
<protein>
    <submittedName>
        <fullName evidence="2">DUF3313 family protein</fullName>
    </submittedName>
</protein>